<keyword evidence="8 9" id="KW-0051">Antiviral defense</keyword>
<dbReference type="InterPro" id="IPR019199">
    <property type="entry name" value="Virulence_VapD/CRISPR_Cas2"/>
</dbReference>
<evidence type="ECO:0000256" key="7">
    <source>
        <dbReference type="ARBA" id="ARBA00022842"/>
    </source>
</evidence>
<dbReference type="GO" id="GO:0046872">
    <property type="term" value="F:metal ion binding"/>
    <property type="evidence" value="ECO:0007669"/>
    <property type="project" value="UniProtKB-UniRule"/>
</dbReference>
<evidence type="ECO:0000256" key="5">
    <source>
        <dbReference type="ARBA" id="ARBA00022759"/>
    </source>
</evidence>
<dbReference type="Pfam" id="PF09827">
    <property type="entry name" value="CRISPR_Cas2"/>
    <property type="match status" value="1"/>
</dbReference>
<comment type="subunit">
    <text evidence="9">Homodimer, forms a heterotetramer with a Cas1 homodimer.</text>
</comment>
<dbReference type="EC" id="3.1.-.-" evidence="9"/>
<evidence type="ECO:0000313" key="11">
    <source>
        <dbReference type="Proteomes" id="UP000239861"/>
    </source>
</evidence>
<dbReference type="Gene3D" id="3.30.70.240">
    <property type="match status" value="1"/>
</dbReference>
<dbReference type="Proteomes" id="UP000239861">
    <property type="component" value="Unassembled WGS sequence"/>
</dbReference>
<keyword evidence="7 9" id="KW-0460">Magnesium</keyword>
<feature type="binding site" evidence="9">
    <location>
        <position position="18"/>
    </location>
    <ligand>
        <name>Mg(2+)</name>
        <dbReference type="ChEBI" id="CHEBI:18420"/>
        <note>catalytic</note>
    </ligand>
</feature>
<evidence type="ECO:0000256" key="1">
    <source>
        <dbReference type="ARBA" id="ARBA00001946"/>
    </source>
</evidence>
<keyword evidence="6 9" id="KW-0378">Hydrolase</keyword>
<name>A0AB36ZYB1_9BACT</name>
<evidence type="ECO:0000256" key="2">
    <source>
        <dbReference type="ARBA" id="ARBA00009959"/>
    </source>
</evidence>
<evidence type="ECO:0000256" key="4">
    <source>
        <dbReference type="ARBA" id="ARBA00022723"/>
    </source>
</evidence>
<dbReference type="NCBIfam" id="TIGR01573">
    <property type="entry name" value="cas2"/>
    <property type="match status" value="1"/>
</dbReference>
<dbReference type="AlphaFoldDB" id="A0AB36ZYB1"/>
<comment type="cofactor">
    <cofactor evidence="1 9">
        <name>Mg(2+)</name>
        <dbReference type="ChEBI" id="CHEBI:18420"/>
    </cofactor>
</comment>
<comment type="function">
    <text evidence="9">CRISPR (clustered regularly interspaced short palindromic repeat), is an adaptive immune system that provides protection against mobile genetic elements (viruses, transposable elements and conjugative plasmids). CRISPR clusters contain sequences complementary to antecedent mobile elements and target invading nucleic acids. CRISPR clusters are transcribed and processed into CRISPR RNA (crRNA). Functions as a ssRNA-specific endoribonuclease. Involved in the integration of spacer DNA into the CRISPR cassette.</text>
</comment>
<dbReference type="GO" id="GO:0004521">
    <property type="term" value="F:RNA endonuclease activity"/>
    <property type="evidence" value="ECO:0007669"/>
    <property type="project" value="InterPro"/>
</dbReference>
<dbReference type="HAMAP" id="MF_01471">
    <property type="entry name" value="Cas2"/>
    <property type="match status" value="1"/>
</dbReference>
<dbReference type="GO" id="GO:0016787">
    <property type="term" value="F:hydrolase activity"/>
    <property type="evidence" value="ECO:0007669"/>
    <property type="project" value="UniProtKB-KW"/>
</dbReference>
<proteinExistence type="inferred from homology"/>
<comment type="caution">
    <text evidence="10">The sequence shown here is derived from an EMBL/GenBank/DDBJ whole genome shotgun (WGS) entry which is preliminary data.</text>
</comment>
<comment type="similarity">
    <text evidence="2 9">Belongs to the CRISPR-associated endoribonuclease Cas2 protein family.</text>
</comment>
<reference evidence="10 11" key="1">
    <citation type="submission" date="2018-02" db="EMBL/GenBank/DDBJ databases">
        <title>Subsurface microbial communities from deep shales in Ohio and West Virginia, USA.</title>
        <authorList>
            <person name="Wrighton K."/>
        </authorList>
    </citation>
    <scope>NUCLEOTIDE SEQUENCE [LARGE SCALE GENOMIC DNA]</scope>
    <source>
        <strain evidence="10 11">MARC-MIP3H16</strain>
    </source>
</reference>
<dbReference type="RefSeq" id="WP_104412158.1">
    <property type="nucleotide sequence ID" value="NZ_PTIW01000010.1"/>
</dbReference>
<evidence type="ECO:0000256" key="9">
    <source>
        <dbReference type="HAMAP-Rule" id="MF_01471"/>
    </source>
</evidence>
<keyword evidence="3 9" id="KW-0540">Nuclease</keyword>
<keyword evidence="4 9" id="KW-0479">Metal-binding</keyword>
<organism evidence="10 11">
    <name type="scientific">Malaciobacter marinus</name>
    <dbReference type="NCBI Taxonomy" id="505249"/>
    <lineage>
        <taxon>Bacteria</taxon>
        <taxon>Pseudomonadati</taxon>
        <taxon>Campylobacterota</taxon>
        <taxon>Epsilonproteobacteria</taxon>
        <taxon>Campylobacterales</taxon>
        <taxon>Arcobacteraceae</taxon>
        <taxon>Malaciobacter</taxon>
    </lineage>
</organism>
<dbReference type="GO" id="GO:0043571">
    <property type="term" value="P:maintenance of CRISPR repeat elements"/>
    <property type="evidence" value="ECO:0007669"/>
    <property type="project" value="UniProtKB-UniRule"/>
</dbReference>
<dbReference type="SUPFAM" id="SSF143430">
    <property type="entry name" value="TTP0101/SSO1404-like"/>
    <property type="match status" value="1"/>
</dbReference>
<accession>A0AB36ZYB1</accession>
<evidence type="ECO:0000313" key="10">
    <source>
        <dbReference type="EMBL" id="PPK61426.1"/>
    </source>
</evidence>
<evidence type="ECO:0000256" key="8">
    <source>
        <dbReference type="ARBA" id="ARBA00023118"/>
    </source>
</evidence>
<evidence type="ECO:0000256" key="3">
    <source>
        <dbReference type="ARBA" id="ARBA00022722"/>
    </source>
</evidence>
<gene>
    <name evidence="9" type="primary">cas2</name>
    <name evidence="10" type="ORF">B0F89_11071</name>
</gene>
<dbReference type="GO" id="GO:0051607">
    <property type="term" value="P:defense response to virus"/>
    <property type="evidence" value="ECO:0007669"/>
    <property type="project" value="UniProtKB-UniRule"/>
</dbReference>
<dbReference type="InterPro" id="IPR021127">
    <property type="entry name" value="CRISPR_associated_Cas2"/>
</dbReference>
<keyword evidence="5 9" id="KW-0255">Endonuclease</keyword>
<evidence type="ECO:0000256" key="6">
    <source>
        <dbReference type="ARBA" id="ARBA00022801"/>
    </source>
</evidence>
<sequence length="112" mass="13381">MNNEEVEQRFMRLFVFFDLPTNTKKQRQHATKFRNLLIKEAFTMLQYSVYVRVCKGQEIVNKYIDIIENNLPSEGNIRVLQITDKQYERMKILIGEETSEEKSVGMKQLLLF</sequence>
<dbReference type="EMBL" id="PTIW01000010">
    <property type="protein sequence ID" value="PPK61426.1"/>
    <property type="molecule type" value="Genomic_DNA"/>
</dbReference>
<protein>
    <recommendedName>
        <fullName evidence="9">CRISPR-associated endoribonuclease Cas2</fullName>
        <ecNumber evidence="9">3.1.-.-</ecNumber>
    </recommendedName>
</protein>